<dbReference type="RefSeq" id="WP_173141558.1">
    <property type="nucleotide sequence ID" value="NZ_CBCSGW010000048.1"/>
</dbReference>
<evidence type="ECO:0000313" key="5">
    <source>
        <dbReference type="Proteomes" id="UP000763557"/>
    </source>
</evidence>
<reference evidence="4 5" key="1">
    <citation type="submission" date="2020-01" db="EMBL/GenBank/DDBJ databases">
        <title>Kibdelosporangium persica a novel Actinomycetes from a hot desert in Iran.</title>
        <authorList>
            <person name="Safaei N."/>
            <person name="Zaburannyi N."/>
            <person name="Mueller R."/>
            <person name="Wink J."/>
        </authorList>
    </citation>
    <scope>NUCLEOTIDE SEQUENCE [LARGE SCALE GENOMIC DNA]</scope>
    <source>
        <strain evidence="4 5">4NS15</strain>
    </source>
</reference>
<keyword evidence="1" id="KW-0378">Hydrolase</keyword>
<feature type="region of interest" description="Disordered" evidence="2">
    <location>
        <begin position="183"/>
        <end position="207"/>
    </location>
</feature>
<dbReference type="InterPro" id="IPR015797">
    <property type="entry name" value="NUDIX_hydrolase-like_dom_sf"/>
</dbReference>
<dbReference type="CDD" id="cd24158">
    <property type="entry name" value="NUDIX_ADPRase_Rv1700"/>
    <property type="match status" value="1"/>
</dbReference>
<gene>
    <name evidence="4" type="ORF">GC106_77080</name>
</gene>
<protein>
    <submittedName>
        <fullName evidence="4">ADP-ribose pyrophosphatase</fullName>
    </submittedName>
</protein>
<evidence type="ECO:0000256" key="1">
    <source>
        <dbReference type="ARBA" id="ARBA00022801"/>
    </source>
</evidence>
<accession>A0ABX2FI85</accession>
<dbReference type="SUPFAM" id="SSF55811">
    <property type="entry name" value="Nudix"/>
    <property type="match status" value="1"/>
</dbReference>
<dbReference type="PROSITE" id="PS51462">
    <property type="entry name" value="NUDIX"/>
    <property type="match status" value="1"/>
</dbReference>
<name>A0ABX2FI85_9PSEU</name>
<sequence length="207" mass="22258">MTERHAFDVVSTKDIHVGRVVGLRMDEVRMPGGGTAMREVVEHLGAVAVVALDEGDRVVLIHQYRHPVGRRLWELPAGLLDVSGESAVSTAARELEEEVNLAAAEWSVLVDVAASPGFTDEVVRVFLARGLTQADRTEPEGDEEADIVVERIPLDDAVAKVFSGEIINASTVAGLLAAQAVRSGAATPRPADAPWDDKPTAFAHRRR</sequence>
<evidence type="ECO:0000313" key="4">
    <source>
        <dbReference type="EMBL" id="NRN70440.1"/>
    </source>
</evidence>
<comment type="caution">
    <text evidence="4">The sequence shown here is derived from an EMBL/GenBank/DDBJ whole genome shotgun (WGS) entry which is preliminary data.</text>
</comment>
<keyword evidence="5" id="KW-1185">Reference proteome</keyword>
<dbReference type="Gene3D" id="3.90.79.10">
    <property type="entry name" value="Nucleoside Triphosphate Pyrophosphohydrolase"/>
    <property type="match status" value="1"/>
</dbReference>
<dbReference type="PANTHER" id="PTHR11839">
    <property type="entry name" value="UDP/ADP-SUGAR PYROPHOSPHATASE"/>
    <property type="match status" value="1"/>
</dbReference>
<dbReference type="Proteomes" id="UP000763557">
    <property type="component" value="Unassembled WGS sequence"/>
</dbReference>
<proteinExistence type="predicted"/>
<dbReference type="InterPro" id="IPR000086">
    <property type="entry name" value="NUDIX_hydrolase_dom"/>
</dbReference>
<evidence type="ECO:0000256" key="2">
    <source>
        <dbReference type="SAM" id="MobiDB-lite"/>
    </source>
</evidence>
<evidence type="ECO:0000259" key="3">
    <source>
        <dbReference type="PROSITE" id="PS51462"/>
    </source>
</evidence>
<dbReference type="EMBL" id="JAAATY010000039">
    <property type="protein sequence ID" value="NRN70440.1"/>
    <property type="molecule type" value="Genomic_DNA"/>
</dbReference>
<dbReference type="Pfam" id="PF00293">
    <property type="entry name" value="NUDIX"/>
    <property type="match status" value="1"/>
</dbReference>
<dbReference type="PANTHER" id="PTHR11839:SF31">
    <property type="entry name" value="ADP-RIBOSE PYROPHOSPHATASE"/>
    <property type="match status" value="1"/>
</dbReference>
<organism evidence="4 5">
    <name type="scientific">Kibdelosporangium persicum</name>
    <dbReference type="NCBI Taxonomy" id="2698649"/>
    <lineage>
        <taxon>Bacteria</taxon>
        <taxon>Bacillati</taxon>
        <taxon>Actinomycetota</taxon>
        <taxon>Actinomycetes</taxon>
        <taxon>Pseudonocardiales</taxon>
        <taxon>Pseudonocardiaceae</taxon>
        <taxon>Kibdelosporangium</taxon>
    </lineage>
</organism>
<feature type="domain" description="Nudix hydrolase" evidence="3">
    <location>
        <begin position="41"/>
        <end position="174"/>
    </location>
</feature>